<dbReference type="InterPro" id="IPR036163">
    <property type="entry name" value="HMA_dom_sf"/>
</dbReference>
<proteinExistence type="predicted"/>
<reference evidence="3" key="1">
    <citation type="submission" date="2023-07" db="EMBL/GenBank/DDBJ databases">
        <title>Description of three actinobacteria isolated from air of manufacturing shop in a pharmaceutical factory.</title>
        <authorList>
            <person name="Zhang D.-F."/>
        </authorList>
    </citation>
    <scope>NUCLEOTIDE SEQUENCE [LARGE SCALE GENOMIC DNA]</scope>
    <source>
        <strain evidence="3">CCTCC AB 207010</strain>
    </source>
</reference>
<dbReference type="EMBL" id="JAVKGT010000015">
    <property type="protein sequence ID" value="MDR5711911.1"/>
    <property type="molecule type" value="Genomic_DNA"/>
</dbReference>
<dbReference type="Gene3D" id="3.30.70.100">
    <property type="match status" value="1"/>
</dbReference>
<evidence type="ECO:0000313" key="2">
    <source>
        <dbReference type="EMBL" id="MDR5711911.1"/>
    </source>
</evidence>
<dbReference type="PROSITE" id="PS50846">
    <property type="entry name" value="HMA_2"/>
    <property type="match status" value="1"/>
</dbReference>
<dbReference type="SUPFAM" id="SSF55008">
    <property type="entry name" value="HMA, heavy metal-associated domain"/>
    <property type="match status" value="1"/>
</dbReference>
<sequence length="73" mass="7539">MPETRTYTVTGMSCGHCEKAVAEEVSALRGVIHPQVGASAGVLSLTVEDGETVTDESVIAAVEEAGYQAVRSS</sequence>
<evidence type="ECO:0000259" key="1">
    <source>
        <dbReference type="PROSITE" id="PS50846"/>
    </source>
</evidence>
<dbReference type="Pfam" id="PF00403">
    <property type="entry name" value="HMA"/>
    <property type="match status" value="1"/>
</dbReference>
<gene>
    <name evidence="2" type="ORF">RH857_07155</name>
</gene>
<keyword evidence="3" id="KW-1185">Reference proteome</keyword>
<name>A0ABU1FUS6_9MICC</name>
<accession>A0ABU1FUS6</accession>
<dbReference type="CDD" id="cd00371">
    <property type="entry name" value="HMA"/>
    <property type="match status" value="1"/>
</dbReference>
<dbReference type="RefSeq" id="WP_310537291.1">
    <property type="nucleotide sequence ID" value="NZ_BAAAOC010000089.1"/>
</dbReference>
<protein>
    <submittedName>
        <fullName evidence="2">Heavy-metal-associated domain-containing protein</fullName>
    </submittedName>
</protein>
<evidence type="ECO:0000313" key="3">
    <source>
        <dbReference type="Proteomes" id="UP001260872"/>
    </source>
</evidence>
<organism evidence="2 3">
    <name type="scientific">Nesterenkonia flava</name>
    <dbReference type="NCBI Taxonomy" id="469799"/>
    <lineage>
        <taxon>Bacteria</taxon>
        <taxon>Bacillati</taxon>
        <taxon>Actinomycetota</taxon>
        <taxon>Actinomycetes</taxon>
        <taxon>Micrococcales</taxon>
        <taxon>Micrococcaceae</taxon>
        <taxon>Nesterenkonia</taxon>
    </lineage>
</organism>
<feature type="domain" description="HMA" evidence="1">
    <location>
        <begin position="3"/>
        <end position="70"/>
    </location>
</feature>
<dbReference type="InterPro" id="IPR006121">
    <property type="entry name" value="HMA_dom"/>
</dbReference>
<dbReference type="Proteomes" id="UP001260872">
    <property type="component" value="Unassembled WGS sequence"/>
</dbReference>
<comment type="caution">
    <text evidence="2">The sequence shown here is derived from an EMBL/GenBank/DDBJ whole genome shotgun (WGS) entry which is preliminary data.</text>
</comment>